<proteinExistence type="predicted"/>
<dbReference type="Pfam" id="PF00593">
    <property type="entry name" value="TonB_dep_Rec_b-barrel"/>
    <property type="match status" value="1"/>
</dbReference>
<dbReference type="Gene3D" id="2.40.170.20">
    <property type="entry name" value="TonB-dependent receptor, beta-barrel domain"/>
    <property type="match status" value="1"/>
</dbReference>
<gene>
    <name evidence="5" type="ORF">SDC9_180257</name>
</gene>
<accession>A0A645H186</accession>
<keyword evidence="2" id="KW-0472">Membrane</keyword>
<reference evidence="5" key="1">
    <citation type="submission" date="2019-08" db="EMBL/GenBank/DDBJ databases">
        <authorList>
            <person name="Kucharzyk K."/>
            <person name="Murdoch R.W."/>
            <person name="Higgins S."/>
            <person name="Loffler F."/>
        </authorList>
    </citation>
    <scope>NUCLEOTIDE SEQUENCE</scope>
</reference>
<dbReference type="InterPro" id="IPR000531">
    <property type="entry name" value="Beta-barrel_TonB"/>
</dbReference>
<comment type="caution">
    <text evidence="5">The sequence shown here is derived from an EMBL/GenBank/DDBJ whole genome shotgun (WGS) entry which is preliminary data.</text>
</comment>
<dbReference type="EMBL" id="VSSQ01084965">
    <property type="protein sequence ID" value="MPN32777.1"/>
    <property type="molecule type" value="Genomic_DNA"/>
</dbReference>
<evidence type="ECO:0000313" key="5">
    <source>
        <dbReference type="EMBL" id="MPN32777.1"/>
    </source>
</evidence>
<evidence type="ECO:0000256" key="1">
    <source>
        <dbReference type="ARBA" id="ARBA00004442"/>
    </source>
</evidence>
<dbReference type="SUPFAM" id="SSF56935">
    <property type="entry name" value="Porins"/>
    <property type="match status" value="1"/>
</dbReference>
<evidence type="ECO:0000256" key="3">
    <source>
        <dbReference type="ARBA" id="ARBA00023237"/>
    </source>
</evidence>
<name>A0A645H186_9ZZZZ</name>
<sequence>MIYSKCDNKDGSTVFNIPEFETRAFGRYNWRERIIAGITIHYRSSGKTLAYYDRNDAMNEESSVTIPAFAVVNLDLTYAYNRNLSFYLKVNNLLNTNDLYYLNYGNPGVGGGLGVVFKF</sequence>
<organism evidence="5">
    <name type="scientific">bioreactor metagenome</name>
    <dbReference type="NCBI Taxonomy" id="1076179"/>
    <lineage>
        <taxon>unclassified sequences</taxon>
        <taxon>metagenomes</taxon>
        <taxon>ecological metagenomes</taxon>
    </lineage>
</organism>
<comment type="subcellular location">
    <subcellularLocation>
        <location evidence="1">Cell outer membrane</location>
    </subcellularLocation>
</comment>
<keyword evidence="3" id="KW-0998">Cell outer membrane</keyword>
<dbReference type="GO" id="GO:0009279">
    <property type="term" value="C:cell outer membrane"/>
    <property type="evidence" value="ECO:0007669"/>
    <property type="project" value="UniProtKB-SubCell"/>
</dbReference>
<dbReference type="InterPro" id="IPR036942">
    <property type="entry name" value="Beta-barrel_TonB_sf"/>
</dbReference>
<protein>
    <recommendedName>
        <fullName evidence="4">TonB-dependent receptor-like beta-barrel domain-containing protein</fullName>
    </recommendedName>
</protein>
<feature type="domain" description="TonB-dependent receptor-like beta-barrel" evidence="4">
    <location>
        <begin position="8"/>
        <end position="93"/>
    </location>
</feature>
<evidence type="ECO:0000259" key="4">
    <source>
        <dbReference type="Pfam" id="PF00593"/>
    </source>
</evidence>
<dbReference type="AlphaFoldDB" id="A0A645H186"/>
<evidence type="ECO:0000256" key="2">
    <source>
        <dbReference type="ARBA" id="ARBA00023136"/>
    </source>
</evidence>